<keyword evidence="5 10" id="KW-0133">Cell shape</keyword>
<comment type="caution">
    <text evidence="13">The sequence shown here is derived from an EMBL/GenBank/DDBJ whole genome shotgun (WGS) entry which is preliminary data.</text>
</comment>
<evidence type="ECO:0000256" key="2">
    <source>
        <dbReference type="ARBA" id="ARBA00022618"/>
    </source>
</evidence>
<dbReference type="GO" id="GO:0051301">
    <property type="term" value="P:cell division"/>
    <property type="evidence" value="ECO:0007669"/>
    <property type="project" value="UniProtKB-KW"/>
</dbReference>
<accession>A0A1T2L9R8</accession>
<evidence type="ECO:0000256" key="10">
    <source>
        <dbReference type="HAMAP-Rule" id="MF_00033"/>
    </source>
</evidence>
<keyword evidence="6 10" id="KW-0573">Peptidoglycan synthesis</keyword>
<dbReference type="Proteomes" id="UP000191110">
    <property type="component" value="Unassembled WGS sequence"/>
</dbReference>
<dbReference type="NCBIfam" id="TIGR01133">
    <property type="entry name" value="murG"/>
    <property type="match status" value="1"/>
</dbReference>
<keyword evidence="2 10" id="KW-0132">Cell division</keyword>
<dbReference type="GO" id="GO:0009252">
    <property type="term" value="P:peptidoglycan biosynthetic process"/>
    <property type="evidence" value="ECO:0007669"/>
    <property type="project" value="UniProtKB-UniRule"/>
</dbReference>
<evidence type="ECO:0000256" key="3">
    <source>
        <dbReference type="ARBA" id="ARBA00022676"/>
    </source>
</evidence>
<dbReference type="GO" id="GO:0050511">
    <property type="term" value="F:undecaprenyldiphospho-muramoylpentapeptide beta-N-acetylglucosaminyltransferase activity"/>
    <property type="evidence" value="ECO:0007669"/>
    <property type="project" value="UniProtKB-UniRule"/>
</dbReference>
<dbReference type="GO" id="GO:0008360">
    <property type="term" value="P:regulation of cell shape"/>
    <property type="evidence" value="ECO:0007669"/>
    <property type="project" value="UniProtKB-KW"/>
</dbReference>
<keyword evidence="1 10" id="KW-1003">Cell membrane</keyword>
<dbReference type="InterPro" id="IPR004276">
    <property type="entry name" value="GlycoTrans_28_N"/>
</dbReference>
<evidence type="ECO:0000256" key="7">
    <source>
        <dbReference type="ARBA" id="ARBA00023136"/>
    </source>
</evidence>
<dbReference type="GO" id="GO:0005975">
    <property type="term" value="P:carbohydrate metabolic process"/>
    <property type="evidence" value="ECO:0007669"/>
    <property type="project" value="InterPro"/>
</dbReference>
<evidence type="ECO:0000256" key="6">
    <source>
        <dbReference type="ARBA" id="ARBA00022984"/>
    </source>
</evidence>
<feature type="domain" description="Glycosyltransferase family 28 N-terminal" evidence="11">
    <location>
        <begin position="7"/>
        <end position="144"/>
    </location>
</feature>
<keyword evidence="14" id="KW-1185">Reference proteome</keyword>
<keyword evidence="7 10" id="KW-0472">Membrane</keyword>
<dbReference type="EMBL" id="MPRL01000005">
    <property type="protein sequence ID" value="OOZ41847.1"/>
    <property type="molecule type" value="Genomic_DNA"/>
</dbReference>
<dbReference type="Pfam" id="PF03033">
    <property type="entry name" value="Glyco_transf_28"/>
    <property type="match status" value="1"/>
</dbReference>
<organism evidence="13 14">
    <name type="scientific">Solemya pervernicosa gill symbiont</name>
    <dbReference type="NCBI Taxonomy" id="642797"/>
    <lineage>
        <taxon>Bacteria</taxon>
        <taxon>Pseudomonadati</taxon>
        <taxon>Pseudomonadota</taxon>
        <taxon>Gammaproteobacteria</taxon>
        <taxon>sulfur-oxidizing symbionts</taxon>
    </lineage>
</organism>
<dbReference type="AlphaFoldDB" id="A0A1T2L9R8"/>
<dbReference type="CDD" id="cd03785">
    <property type="entry name" value="GT28_MurG"/>
    <property type="match status" value="1"/>
</dbReference>
<feature type="binding site" evidence="10">
    <location>
        <position position="292"/>
    </location>
    <ligand>
        <name>UDP-N-acetyl-alpha-D-glucosamine</name>
        <dbReference type="ChEBI" id="CHEBI:57705"/>
    </ligand>
</feature>
<evidence type="ECO:0000259" key="11">
    <source>
        <dbReference type="Pfam" id="PF03033"/>
    </source>
</evidence>
<dbReference type="RefSeq" id="WP_078482471.1">
    <property type="nucleotide sequence ID" value="NZ_MPRL01000005.1"/>
</dbReference>
<sequence length="365" mass="38493">MSRRGTVLVMAGGTGGHVFPALAVAERLRDEQVEVVWMGTPHGLESRVVPEAGFPLEAVEVQGLRGTGIRRLIAAPFVLLKALLRSIAILRKVRPDAVLGLGGFVTGPGGVAARLMGKPLLVHEQNAIAGLTNRLLSRIATRLMQAFPGSFPVSRKPIHTGNPVRADIAALEAPNVRMAEHTGPVRLLVLGGSLGAQALNEQLPAALALLNESERPVVRHQAGGGKHEEAKQAYQSAGVDAEVLPFIADMAGAYGWADLVICRAGALTVAELAAAGVASILVPFPYAVDDHQSANARYLSDAGAALLLQQRDIEPEMFAEMVRGLISDRARLVEMANMARARAMPDATSVVATECLQFCRTGDAA</sequence>
<evidence type="ECO:0000256" key="5">
    <source>
        <dbReference type="ARBA" id="ARBA00022960"/>
    </source>
</evidence>
<keyword evidence="4 10" id="KW-0808">Transferase</keyword>
<name>A0A1T2L9R8_9GAMM</name>
<keyword evidence="8 10" id="KW-0131">Cell cycle</keyword>
<proteinExistence type="inferred from homology"/>
<feature type="binding site" evidence="10">
    <location>
        <begin position="266"/>
        <end position="271"/>
    </location>
    <ligand>
        <name>UDP-N-acetyl-alpha-D-glucosamine</name>
        <dbReference type="ChEBI" id="CHEBI:57705"/>
    </ligand>
</feature>
<dbReference type="GO" id="GO:0071555">
    <property type="term" value="P:cell wall organization"/>
    <property type="evidence" value="ECO:0007669"/>
    <property type="project" value="UniProtKB-KW"/>
</dbReference>
<feature type="binding site" evidence="10">
    <location>
        <begin position="14"/>
        <end position="16"/>
    </location>
    <ligand>
        <name>UDP-N-acetyl-alpha-D-glucosamine</name>
        <dbReference type="ChEBI" id="CHEBI:57705"/>
    </ligand>
</feature>
<dbReference type="HAMAP" id="MF_00033">
    <property type="entry name" value="MurG"/>
    <property type="match status" value="1"/>
</dbReference>
<comment type="catalytic activity">
    <reaction evidence="10">
        <text>di-trans,octa-cis-undecaprenyl diphospho-N-acetyl-alpha-D-muramoyl-L-alanyl-D-glutamyl-meso-2,6-diaminopimeloyl-D-alanyl-D-alanine + UDP-N-acetyl-alpha-D-glucosamine = di-trans,octa-cis-undecaprenyl diphospho-[N-acetyl-alpha-D-glucosaminyl-(1-&gt;4)]-N-acetyl-alpha-D-muramoyl-L-alanyl-D-glutamyl-meso-2,6-diaminopimeloyl-D-alanyl-D-alanine + UDP + H(+)</text>
        <dbReference type="Rhea" id="RHEA:31227"/>
        <dbReference type="ChEBI" id="CHEBI:15378"/>
        <dbReference type="ChEBI" id="CHEBI:57705"/>
        <dbReference type="ChEBI" id="CHEBI:58223"/>
        <dbReference type="ChEBI" id="CHEBI:61387"/>
        <dbReference type="ChEBI" id="CHEBI:61388"/>
        <dbReference type="EC" id="2.4.1.227"/>
    </reaction>
</comment>
<reference evidence="13 14" key="1">
    <citation type="submission" date="2016-11" db="EMBL/GenBank/DDBJ databases">
        <title>Mixed transmission modes and dynamic genome evolution in an obligate animal-bacterial symbiosis.</title>
        <authorList>
            <person name="Russell S.L."/>
            <person name="Corbett-Detig R.B."/>
            <person name="Cavanaugh C.M."/>
        </authorList>
    </citation>
    <scope>NUCLEOTIDE SEQUENCE [LARGE SCALE GENOMIC DNA]</scope>
    <source>
        <strain evidence="13">Sveles-Q1</strain>
    </source>
</reference>
<evidence type="ECO:0000313" key="13">
    <source>
        <dbReference type="EMBL" id="OOZ41847.1"/>
    </source>
</evidence>
<dbReference type="InterPro" id="IPR006009">
    <property type="entry name" value="GlcNAc_MurG"/>
</dbReference>
<evidence type="ECO:0000259" key="12">
    <source>
        <dbReference type="Pfam" id="PF04101"/>
    </source>
</evidence>
<dbReference type="Gene3D" id="3.40.50.2000">
    <property type="entry name" value="Glycogen Phosphorylase B"/>
    <property type="match status" value="2"/>
</dbReference>
<feature type="binding site" evidence="10">
    <location>
        <position position="165"/>
    </location>
    <ligand>
        <name>UDP-N-acetyl-alpha-D-glucosamine</name>
        <dbReference type="ChEBI" id="CHEBI:57705"/>
    </ligand>
</feature>
<keyword evidence="3 10" id="KW-0328">Glycosyltransferase</keyword>
<feature type="binding site" evidence="10">
    <location>
        <position position="247"/>
    </location>
    <ligand>
        <name>UDP-N-acetyl-alpha-D-glucosamine</name>
        <dbReference type="ChEBI" id="CHEBI:57705"/>
    </ligand>
</feature>
<evidence type="ECO:0000313" key="14">
    <source>
        <dbReference type="Proteomes" id="UP000191110"/>
    </source>
</evidence>
<comment type="similarity">
    <text evidence="10">Belongs to the glycosyltransferase 28 family. MurG subfamily.</text>
</comment>
<dbReference type="PANTHER" id="PTHR21015">
    <property type="entry name" value="UDP-N-ACETYLGLUCOSAMINE--N-ACETYLMURAMYL-(PENTAPEPTIDE) PYROPHOSPHORYL-UNDECAPRENOL N-ACETYLGLUCOSAMINE TRANSFERASE 1"/>
    <property type="match status" value="1"/>
</dbReference>
<dbReference type="Pfam" id="PF04101">
    <property type="entry name" value="Glyco_tran_28_C"/>
    <property type="match status" value="1"/>
</dbReference>
<dbReference type="GO" id="GO:0051991">
    <property type="term" value="F:UDP-N-acetyl-D-glucosamine:N-acetylmuramoyl-L-alanyl-D-glutamyl-meso-2,6-diaminopimelyl-D-alanyl-D-alanine-diphosphoundecaprenol 4-beta-N-acetylglucosaminlytransferase activity"/>
    <property type="evidence" value="ECO:0007669"/>
    <property type="project" value="RHEA"/>
</dbReference>
<comment type="function">
    <text evidence="10">Cell wall formation. Catalyzes the transfer of a GlcNAc subunit on undecaprenyl-pyrophosphoryl-MurNAc-pentapeptide (lipid intermediate I) to form undecaprenyl-pyrophosphoryl-MurNAc-(pentapeptide)GlcNAc (lipid intermediate II).</text>
</comment>
<evidence type="ECO:0000256" key="8">
    <source>
        <dbReference type="ARBA" id="ARBA00023306"/>
    </source>
</evidence>
<comment type="pathway">
    <text evidence="10">Cell wall biogenesis; peptidoglycan biosynthesis.</text>
</comment>
<dbReference type="OrthoDB" id="9808936at2"/>
<dbReference type="InterPro" id="IPR007235">
    <property type="entry name" value="Glyco_trans_28_C"/>
</dbReference>
<keyword evidence="9 10" id="KW-0961">Cell wall biogenesis/degradation</keyword>
<dbReference type="SUPFAM" id="SSF53756">
    <property type="entry name" value="UDP-Glycosyltransferase/glycogen phosphorylase"/>
    <property type="match status" value="1"/>
</dbReference>
<comment type="subcellular location">
    <subcellularLocation>
        <location evidence="10">Cell membrane</location>
        <topology evidence="10">Peripheral membrane protein</topology>
        <orientation evidence="10">Cytoplasmic side</orientation>
    </subcellularLocation>
</comment>
<protein>
    <recommendedName>
        <fullName evidence="10">UDP-N-acetylglucosamine--N-acetylmuramyl-(pentapeptide) pyrophosphoryl-undecaprenol N-acetylglucosamine transferase</fullName>
        <ecNumber evidence="10">2.4.1.227</ecNumber>
    </recommendedName>
    <alternativeName>
        <fullName evidence="10">Undecaprenyl-PP-MurNAc-pentapeptide-UDPGlcNAc GlcNAc transferase</fullName>
    </alternativeName>
</protein>
<gene>
    <name evidence="10" type="primary">murG</name>
    <name evidence="13" type="ORF">BOW53_02300</name>
</gene>
<evidence type="ECO:0000256" key="4">
    <source>
        <dbReference type="ARBA" id="ARBA00022679"/>
    </source>
</evidence>
<evidence type="ECO:0000256" key="9">
    <source>
        <dbReference type="ARBA" id="ARBA00023316"/>
    </source>
</evidence>
<dbReference type="UniPathway" id="UPA00219"/>
<feature type="domain" description="Glycosyl transferase family 28 C-terminal" evidence="12">
    <location>
        <begin position="187"/>
        <end position="347"/>
    </location>
</feature>
<feature type="binding site" evidence="10">
    <location>
        <position position="193"/>
    </location>
    <ligand>
        <name>UDP-N-acetyl-alpha-D-glucosamine</name>
        <dbReference type="ChEBI" id="CHEBI:57705"/>
    </ligand>
</feature>
<dbReference type="EC" id="2.4.1.227" evidence="10"/>
<feature type="binding site" evidence="10">
    <location>
        <position position="126"/>
    </location>
    <ligand>
        <name>UDP-N-acetyl-alpha-D-glucosamine</name>
        <dbReference type="ChEBI" id="CHEBI:57705"/>
    </ligand>
</feature>
<dbReference type="PANTHER" id="PTHR21015:SF22">
    <property type="entry name" value="GLYCOSYLTRANSFERASE"/>
    <property type="match status" value="1"/>
</dbReference>
<dbReference type="GO" id="GO:0005886">
    <property type="term" value="C:plasma membrane"/>
    <property type="evidence" value="ECO:0007669"/>
    <property type="project" value="UniProtKB-SubCell"/>
</dbReference>
<evidence type="ECO:0000256" key="1">
    <source>
        <dbReference type="ARBA" id="ARBA00022475"/>
    </source>
</evidence>